<dbReference type="RefSeq" id="WP_106539959.1">
    <property type="nucleotide sequence ID" value="NZ_PYGE01000031.1"/>
</dbReference>
<protein>
    <submittedName>
        <fullName evidence="1">Uncharacterized protein</fullName>
    </submittedName>
</protein>
<dbReference type="AlphaFoldDB" id="A0A2P8D747"/>
<sequence>MPDSTPIYGLPYPLKTDPPDVAGMSVDLATAIEDELARQDGDVTTLRTDVAAAVTNADTSLDRAPVYRGIAAEHKTIEPTGPTSPGTLSSRYGGNRFTVDGFSWNRAVPLDGYYRVNAVARFDNARAVGSVNVTIRLNVTDPTDGSGGNLGAISARYTTFSGGRPFTIRSRVIAPLNAGGTVMFTVAQNTGRNLRLVKAYTFMEIEYLRPL</sequence>
<name>A0A2P8D747_9ACTN</name>
<keyword evidence="2" id="KW-1185">Reference proteome</keyword>
<dbReference type="EMBL" id="PYGE01000031">
    <property type="protein sequence ID" value="PSK93027.1"/>
    <property type="molecule type" value="Genomic_DNA"/>
</dbReference>
<dbReference type="Proteomes" id="UP000243528">
    <property type="component" value="Unassembled WGS sequence"/>
</dbReference>
<organism evidence="1 2">
    <name type="scientific">Haloactinopolyspora alba</name>
    <dbReference type="NCBI Taxonomy" id="648780"/>
    <lineage>
        <taxon>Bacteria</taxon>
        <taxon>Bacillati</taxon>
        <taxon>Actinomycetota</taxon>
        <taxon>Actinomycetes</taxon>
        <taxon>Jiangellales</taxon>
        <taxon>Jiangellaceae</taxon>
        <taxon>Haloactinopolyspora</taxon>
    </lineage>
</organism>
<gene>
    <name evidence="1" type="ORF">CLV30_13154</name>
</gene>
<evidence type="ECO:0000313" key="1">
    <source>
        <dbReference type="EMBL" id="PSK93027.1"/>
    </source>
</evidence>
<evidence type="ECO:0000313" key="2">
    <source>
        <dbReference type="Proteomes" id="UP000243528"/>
    </source>
</evidence>
<accession>A0A2P8D747</accession>
<comment type="caution">
    <text evidence="1">The sequence shown here is derived from an EMBL/GenBank/DDBJ whole genome shotgun (WGS) entry which is preliminary data.</text>
</comment>
<proteinExistence type="predicted"/>
<reference evidence="1 2" key="1">
    <citation type="submission" date="2018-03" db="EMBL/GenBank/DDBJ databases">
        <title>Genomic Encyclopedia of Archaeal and Bacterial Type Strains, Phase II (KMG-II): from individual species to whole genera.</title>
        <authorList>
            <person name="Goeker M."/>
        </authorList>
    </citation>
    <scope>NUCLEOTIDE SEQUENCE [LARGE SCALE GENOMIC DNA]</scope>
    <source>
        <strain evidence="1 2">DSM 45211</strain>
    </source>
</reference>